<reference evidence="1" key="2">
    <citation type="journal article" date="2021" name="Microbiome">
        <title>Successional dynamics and alternative stable states in a saline activated sludge microbial community over 9 years.</title>
        <authorList>
            <person name="Wang Y."/>
            <person name="Ye J."/>
            <person name="Ju F."/>
            <person name="Liu L."/>
            <person name="Boyd J.A."/>
            <person name="Deng Y."/>
            <person name="Parks D.H."/>
            <person name="Jiang X."/>
            <person name="Yin X."/>
            <person name="Woodcroft B.J."/>
            <person name="Tyson G.W."/>
            <person name="Hugenholtz P."/>
            <person name="Polz M.F."/>
            <person name="Zhang T."/>
        </authorList>
    </citation>
    <scope>NUCLEOTIDE SEQUENCE</scope>
    <source>
        <strain evidence="1">HKST-UBA01</strain>
    </source>
</reference>
<dbReference type="AlphaFoldDB" id="A0A956M1H5"/>
<comment type="caution">
    <text evidence="1">The sequence shown here is derived from an EMBL/GenBank/DDBJ whole genome shotgun (WGS) entry which is preliminary data.</text>
</comment>
<sequence>MKRRDFLQRTLQYSAAGLLVPSFLRHGGWLDPATAQAASDLLAGQILVLVNLSGGNDGINMVPPYLDPVYYQVRPNLAIPADQVVPIANGTGLHPSLAPLQAFHTEGKLAVIQGVGYPSMNLSHFRGTDIWFSGSSAEAVISTGWLARFLERLYPEFPDLKPESPFALQQALAHRIPLTGDRGVTGVIVDDPSTFFALVNGSYSGEWSDELPDTRGGDELTYVREIDQDTFEYAAAIQNASENGTNTVVYPQSTLGGQLEIVARLISGGLGTPIFLTAEFGFDTHAQQAASHAQILGSVGSSVAAFLNDLRNQGLSQRVLVLTQSEFGRRVSENGSLGTDHGTAAPMLAVGDPVAGGVFGTNPDLTNLDPNGNLLIQHDYRAVYQTVLQNHFGASGAVAQDVLYGDFGTIPF</sequence>
<proteinExistence type="predicted"/>
<dbReference type="Pfam" id="PF07394">
    <property type="entry name" value="DUF1501"/>
    <property type="match status" value="1"/>
</dbReference>
<dbReference type="InterPro" id="IPR010869">
    <property type="entry name" value="DUF1501"/>
</dbReference>
<dbReference type="Proteomes" id="UP000697710">
    <property type="component" value="Unassembled WGS sequence"/>
</dbReference>
<name>A0A956M1H5_UNCEI</name>
<dbReference type="PANTHER" id="PTHR43737">
    <property type="entry name" value="BLL7424 PROTEIN"/>
    <property type="match status" value="1"/>
</dbReference>
<organism evidence="1 2">
    <name type="scientific">Eiseniibacteriota bacterium</name>
    <dbReference type="NCBI Taxonomy" id="2212470"/>
    <lineage>
        <taxon>Bacteria</taxon>
        <taxon>Candidatus Eiseniibacteriota</taxon>
    </lineage>
</organism>
<gene>
    <name evidence="1" type="ORF">KC729_12185</name>
</gene>
<evidence type="ECO:0000313" key="1">
    <source>
        <dbReference type="EMBL" id="MCA9728437.1"/>
    </source>
</evidence>
<dbReference type="PANTHER" id="PTHR43737:SF1">
    <property type="entry name" value="DUF1501 DOMAIN-CONTAINING PROTEIN"/>
    <property type="match status" value="1"/>
</dbReference>
<evidence type="ECO:0000313" key="2">
    <source>
        <dbReference type="Proteomes" id="UP000697710"/>
    </source>
</evidence>
<feature type="non-terminal residue" evidence="1">
    <location>
        <position position="412"/>
    </location>
</feature>
<dbReference type="EMBL" id="JAGQHR010000383">
    <property type="protein sequence ID" value="MCA9728437.1"/>
    <property type="molecule type" value="Genomic_DNA"/>
</dbReference>
<reference evidence="1" key="1">
    <citation type="submission" date="2020-04" db="EMBL/GenBank/DDBJ databases">
        <authorList>
            <person name="Zhang T."/>
        </authorList>
    </citation>
    <scope>NUCLEOTIDE SEQUENCE</scope>
    <source>
        <strain evidence="1">HKST-UBA01</strain>
    </source>
</reference>
<protein>
    <submittedName>
        <fullName evidence="1">DUF1501 domain-containing protein</fullName>
    </submittedName>
</protein>
<accession>A0A956M1H5</accession>